<dbReference type="AlphaFoldDB" id="A0A8J2YK96"/>
<feature type="domain" description="IrrE N-terminal-like" evidence="1">
    <location>
        <begin position="52"/>
        <end position="145"/>
    </location>
</feature>
<dbReference type="RefSeq" id="WP_188695495.1">
    <property type="nucleotide sequence ID" value="NZ_BMIR01000014.1"/>
</dbReference>
<dbReference type="Pfam" id="PF06114">
    <property type="entry name" value="Peptidase_M78"/>
    <property type="match status" value="1"/>
</dbReference>
<evidence type="ECO:0000313" key="3">
    <source>
        <dbReference type="Proteomes" id="UP000628775"/>
    </source>
</evidence>
<accession>A0A8J2YK96</accession>
<evidence type="ECO:0000259" key="1">
    <source>
        <dbReference type="Pfam" id="PF06114"/>
    </source>
</evidence>
<keyword evidence="3" id="KW-1185">Reference proteome</keyword>
<name>A0A8J2YK96_9BACL</name>
<comment type="caution">
    <text evidence="2">The sequence shown here is derived from an EMBL/GenBank/DDBJ whole genome shotgun (WGS) entry which is preliminary data.</text>
</comment>
<dbReference type="Proteomes" id="UP000628775">
    <property type="component" value="Unassembled WGS sequence"/>
</dbReference>
<gene>
    <name evidence="2" type="ORF">GCM10011391_28500</name>
</gene>
<dbReference type="InterPro" id="IPR010359">
    <property type="entry name" value="IrrE_HExxH"/>
</dbReference>
<evidence type="ECO:0000313" key="2">
    <source>
        <dbReference type="EMBL" id="GGE48010.1"/>
    </source>
</evidence>
<dbReference type="EMBL" id="BMIR01000014">
    <property type="protein sequence ID" value="GGE48010.1"/>
    <property type="molecule type" value="Genomic_DNA"/>
</dbReference>
<protein>
    <recommendedName>
        <fullName evidence="1">IrrE N-terminal-like domain-containing protein</fullName>
    </recommendedName>
</protein>
<reference evidence="2" key="2">
    <citation type="submission" date="2020-09" db="EMBL/GenBank/DDBJ databases">
        <authorList>
            <person name="Sun Q."/>
            <person name="Zhou Y."/>
        </authorList>
    </citation>
    <scope>NUCLEOTIDE SEQUENCE</scope>
    <source>
        <strain evidence="2">CGMCC 1.15371</strain>
    </source>
</reference>
<proteinExistence type="predicted"/>
<organism evidence="2 3">
    <name type="scientific">Pullulanibacillus camelliae</name>
    <dbReference type="NCBI Taxonomy" id="1707096"/>
    <lineage>
        <taxon>Bacteria</taxon>
        <taxon>Bacillati</taxon>
        <taxon>Bacillota</taxon>
        <taxon>Bacilli</taxon>
        <taxon>Bacillales</taxon>
        <taxon>Sporolactobacillaceae</taxon>
        <taxon>Pullulanibacillus</taxon>
    </lineage>
</organism>
<sequence length="194" mass="22954">MQGYIPTTLEKWISDRFIQKGIFYPWELTPKQIAGAFDIDFDADFSPAFSSEEFGEPFIVVDKRTSQEMQKEQFFHELGHILRHDGDQRDENMPESFRMMQEADAHLFTLYAAIPYHMLDFSANNTIESIIERFNVSNEIAKNRVLGIKRKLYYQRPIKQNKPINLQRFHPNQYSKETQKILQQLKNQTGVSWL</sequence>
<reference evidence="2" key="1">
    <citation type="journal article" date="2014" name="Int. J. Syst. Evol. Microbiol.">
        <title>Complete genome sequence of Corynebacterium casei LMG S-19264T (=DSM 44701T), isolated from a smear-ripened cheese.</title>
        <authorList>
            <consortium name="US DOE Joint Genome Institute (JGI-PGF)"/>
            <person name="Walter F."/>
            <person name="Albersmeier A."/>
            <person name="Kalinowski J."/>
            <person name="Ruckert C."/>
        </authorList>
    </citation>
    <scope>NUCLEOTIDE SEQUENCE</scope>
    <source>
        <strain evidence="2">CGMCC 1.15371</strain>
    </source>
</reference>